<dbReference type="InterPro" id="IPR035983">
    <property type="entry name" value="Hect_E3_ubiquitin_ligase"/>
</dbReference>
<dbReference type="GO" id="GO:0005634">
    <property type="term" value="C:nucleus"/>
    <property type="evidence" value="ECO:0007669"/>
    <property type="project" value="UniProtKB-SubCell"/>
</dbReference>
<feature type="compositionally biased region" description="Basic and acidic residues" evidence="19">
    <location>
        <begin position="1"/>
        <end position="17"/>
    </location>
</feature>
<dbReference type="GO" id="GO:0042752">
    <property type="term" value="P:regulation of circadian rhythm"/>
    <property type="evidence" value="ECO:0007669"/>
    <property type="project" value="UniProtKB-ARBA"/>
</dbReference>
<evidence type="ECO:0000256" key="3">
    <source>
        <dbReference type="ARBA" id="ARBA00004496"/>
    </source>
</evidence>
<dbReference type="GO" id="GO:0000502">
    <property type="term" value="C:proteasome complex"/>
    <property type="evidence" value="ECO:0007669"/>
    <property type="project" value="UniProtKB-KW"/>
</dbReference>
<dbReference type="GO" id="GO:0048513">
    <property type="term" value="P:animal organ development"/>
    <property type="evidence" value="ECO:0007669"/>
    <property type="project" value="UniProtKB-ARBA"/>
</dbReference>
<comment type="catalytic activity">
    <reaction evidence="1">
        <text>S-ubiquitinyl-[E2 ubiquitin-conjugating enzyme]-L-cysteine + [acceptor protein]-L-lysine = [E2 ubiquitin-conjugating enzyme]-L-cysteine + N(6)-ubiquitinyl-[acceptor protein]-L-lysine.</text>
        <dbReference type="EC" id="2.3.2.26"/>
    </reaction>
</comment>
<dbReference type="InterPro" id="IPR044611">
    <property type="entry name" value="E3A/B/C-like"/>
</dbReference>
<keyword evidence="22" id="KW-1185">Reference proteome</keyword>
<dbReference type="GeneID" id="581259"/>
<dbReference type="GO" id="GO:0010604">
    <property type="term" value="P:positive regulation of macromolecule metabolic process"/>
    <property type="evidence" value="ECO:0007669"/>
    <property type="project" value="UniProtKB-ARBA"/>
</dbReference>
<keyword evidence="11" id="KW-0862">Zinc</keyword>
<keyword evidence="8" id="KW-0479">Metal-binding</keyword>
<dbReference type="Gene3D" id="3.30.2410.10">
    <property type="entry name" value="Hect, E3 ligase catalytic domain"/>
    <property type="match status" value="1"/>
</dbReference>
<dbReference type="GO" id="GO:0030518">
    <property type="term" value="P:nuclear receptor-mediated steroid hormone signaling pathway"/>
    <property type="evidence" value="ECO:0007669"/>
    <property type="project" value="UniProtKB-ARBA"/>
</dbReference>
<dbReference type="Gene3D" id="3.90.1750.10">
    <property type="entry name" value="Hect, E3 ligase catalytic domains"/>
    <property type="match status" value="1"/>
</dbReference>
<dbReference type="EC" id="2.3.2.26" evidence="4"/>
<dbReference type="GO" id="GO:0061630">
    <property type="term" value="F:ubiquitin protein ligase activity"/>
    <property type="evidence" value="ECO:0000318"/>
    <property type="project" value="GO_Central"/>
</dbReference>
<evidence type="ECO:0000256" key="1">
    <source>
        <dbReference type="ARBA" id="ARBA00000885"/>
    </source>
</evidence>
<dbReference type="OMA" id="AHCTNAN"/>
<evidence type="ECO:0000256" key="14">
    <source>
        <dbReference type="ARBA" id="ARBA00023242"/>
    </source>
</evidence>
<organism evidence="21 22">
    <name type="scientific">Strongylocentrotus purpuratus</name>
    <name type="common">Purple sea urchin</name>
    <dbReference type="NCBI Taxonomy" id="7668"/>
    <lineage>
        <taxon>Eukaryota</taxon>
        <taxon>Metazoa</taxon>
        <taxon>Echinodermata</taxon>
        <taxon>Eleutherozoa</taxon>
        <taxon>Echinozoa</taxon>
        <taxon>Echinoidea</taxon>
        <taxon>Euechinoidea</taxon>
        <taxon>Echinacea</taxon>
        <taxon>Camarodonta</taxon>
        <taxon>Echinidea</taxon>
        <taxon>Strongylocentrotidae</taxon>
        <taxon>Strongylocentrotus</taxon>
    </lineage>
</organism>
<dbReference type="KEGG" id="spu:581259"/>
<dbReference type="OrthoDB" id="5981550at2759"/>
<dbReference type="GO" id="GO:0000209">
    <property type="term" value="P:protein polyubiquitination"/>
    <property type="evidence" value="ECO:0000318"/>
    <property type="project" value="GO_Central"/>
</dbReference>
<evidence type="ECO:0000256" key="12">
    <source>
        <dbReference type="ARBA" id="ARBA00022942"/>
    </source>
</evidence>
<name>A0A7M7NGF1_STRPU</name>
<dbReference type="RefSeq" id="XP_030836199.1">
    <property type="nucleotide sequence ID" value="XM_030980339.1"/>
</dbReference>
<dbReference type="CTD" id="7337"/>
<feature type="compositionally biased region" description="Polar residues" evidence="19">
    <location>
        <begin position="125"/>
        <end position="141"/>
    </location>
</feature>
<dbReference type="InterPro" id="IPR032353">
    <property type="entry name" value="AZUL"/>
</dbReference>
<dbReference type="GO" id="GO:0008270">
    <property type="term" value="F:zinc ion binding"/>
    <property type="evidence" value="ECO:0007669"/>
    <property type="project" value="UniProtKB-KW"/>
</dbReference>
<dbReference type="Gene3D" id="6.10.130.10">
    <property type="entry name" value="Ubiquitin-protein ligase E3A, N-terminal zinc-binding domain (AZUL)"/>
    <property type="match status" value="1"/>
</dbReference>
<dbReference type="PROSITE" id="PS50237">
    <property type="entry name" value="HECT"/>
    <property type="match status" value="1"/>
</dbReference>
<keyword evidence="14" id="KW-0539">Nucleus</keyword>
<keyword evidence="7" id="KW-0808">Transferase</keyword>
<evidence type="ECO:0000313" key="22">
    <source>
        <dbReference type="Proteomes" id="UP000007110"/>
    </source>
</evidence>
<keyword evidence="10 18" id="KW-0833">Ubl conjugation pathway</keyword>
<evidence type="ECO:0000259" key="20">
    <source>
        <dbReference type="PROSITE" id="PS50237"/>
    </source>
</evidence>
<dbReference type="PANTHER" id="PTHR45700:SF8">
    <property type="entry name" value="HECT-TYPE E3 UBIQUITIN TRANSFERASE"/>
    <property type="match status" value="1"/>
</dbReference>
<evidence type="ECO:0000256" key="17">
    <source>
        <dbReference type="ARBA" id="ARBA00077264"/>
    </source>
</evidence>
<dbReference type="InParanoid" id="A0A7M7NGF1"/>
<feature type="region of interest" description="Disordered" evidence="19">
    <location>
        <begin position="101"/>
        <end position="160"/>
    </location>
</feature>
<dbReference type="InterPro" id="IPR042556">
    <property type="entry name" value="AZUL_sf"/>
</dbReference>
<keyword evidence="6" id="KW-0597">Phosphoprotein</keyword>
<keyword evidence="5" id="KW-0963">Cytoplasm</keyword>
<evidence type="ECO:0000256" key="18">
    <source>
        <dbReference type="PROSITE-ProRule" id="PRU00104"/>
    </source>
</evidence>
<dbReference type="FunFam" id="3.30.2410.10:FF:000003">
    <property type="entry name" value="probable E3 ubiquitin-protein ligase HERC4 isoform X1"/>
    <property type="match status" value="1"/>
</dbReference>
<keyword evidence="9" id="KW-0863">Zinc-finger</keyword>
<dbReference type="InterPro" id="IPR000569">
    <property type="entry name" value="HECT_dom"/>
</dbReference>
<dbReference type="FunFam" id="3.30.2160.10:FF:000004">
    <property type="entry name" value="probable E3 ubiquitin-protein ligase HERC4 isoform X1"/>
    <property type="match status" value="1"/>
</dbReference>
<evidence type="ECO:0000313" key="21">
    <source>
        <dbReference type="EnsemblMetazoa" id="XP_030836199"/>
    </source>
</evidence>
<evidence type="ECO:0000256" key="15">
    <source>
        <dbReference type="ARBA" id="ARBA00067504"/>
    </source>
</evidence>
<dbReference type="PANTHER" id="PTHR45700">
    <property type="entry name" value="UBIQUITIN-PROTEIN LIGASE E3C"/>
    <property type="match status" value="1"/>
</dbReference>
<dbReference type="GO" id="GO:2000058">
    <property type="term" value="P:regulation of ubiquitin-dependent protein catabolic process"/>
    <property type="evidence" value="ECO:0000318"/>
    <property type="project" value="GO_Central"/>
</dbReference>
<evidence type="ECO:0000256" key="8">
    <source>
        <dbReference type="ARBA" id="ARBA00022723"/>
    </source>
</evidence>
<accession>A0A7M7NGF1</accession>
<keyword evidence="13" id="KW-0090">Biological rhythms</keyword>
<proteinExistence type="predicted"/>
<dbReference type="EnsemblMetazoa" id="XM_030980339">
    <property type="protein sequence ID" value="XP_030836199"/>
    <property type="gene ID" value="LOC581259"/>
</dbReference>
<sequence length="906" mass="102667">MRMNPSREIDNASREEAVETEVEGSITDGGSASSDEMKRSQARGLIERYFYQLTNGCGNAGCCNEFCASSGRQTHLSSNEAAAMALDLFKRKATLCESAPNKQLKTGDVEDQSDGTTPMDVSPAAQPSTSFARNTPSTSSSDGDKQTLLPKPLDTQRSSSESDSIKDIYFLTEAKILEILKQCMESKNFSPLVRVIGRVFSCWQSLNKSFLRTVKQGLSDKERKQRDDKETDEMDEGLQSISTRLADHDLGECSSKATDTLEVDMESVQRVYEAITKLDEERVNNAMLNAVTSLAQMADVEVIVNPLFQDGSNQLNFIIITMENPMMSSPEYLEVAFPTFCRALSHLPLAASCNLAKVWSKFSPVSLTRKVQALQQLITFKVLSGHFNSGPRRITVNEDDAITSATDCMKILYYACILGGVVEHQSRLSKEEEELNLQDFLGALGHENKERKPPKEDSFAKKLGLTVLDCRKPLIPFSEFYNEPLNDQLEVDHDFTCYKKESDGRFAFLNYPFILTPATKSTGLYYDSRVRMFHERRLTLLNSLVQGEEINPYLKLKVRRDHVVDDSLVRLEMIAVDNPMDLKKQLYVEFEGEQGVDEGGVSKEFFQLVIQEIFNPDIGMFTHNSDLQTYWFNPTSFETNRQYTLIGILLGLAIYNNVILDVTFPMVVYRKLMGRRGVFADLHDAQPVLYNSLKALLEHEDTVEETFMMNFMISYIDVFGNTITHDLKENGAQIPVTVENRKEFVDLYADFILNRSIEKQFREFRRGFDMVTDESPLRNWFRPDEVELLVCGSKNFDFNELEKATEYDGGYTSTSPTIRYFWEIVHSMDEDQKRKLLMFTTGSDRVPVGGLAKLRLILAKNGPDSDRLPTSHTCFNVLLLPEYSSKAKLEERLLKAITHAKGFGML</sequence>
<dbReference type="FunFam" id="3.90.1750.10:FF:000008">
    <property type="entry name" value="Putative ubiquitin-protein ligase E3A"/>
    <property type="match status" value="1"/>
</dbReference>
<dbReference type="GO" id="GO:0048731">
    <property type="term" value="P:system development"/>
    <property type="evidence" value="ECO:0007669"/>
    <property type="project" value="UniProtKB-ARBA"/>
</dbReference>
<dbReference type="GO" id="GO:0005829">
    <property type="term" value="C:cytosol"/>
    <property type="evidence" value="ECO:0000318"/>
    <property type="project" value="GO_Central"/>
</dbReference>
<dbReference type="AlphaFoldDB" id="A0A7M7NGF1"/>
<evidence type="ECO:0000256" key="13">
    <source>
        <dbReference type="ARBA" id="ARBA00023108"/>
    </source>
</evidence>
<dbReference type="Gene3D" id="3.30.2160.10">
    <property type="entry name" value="Hect, E3 ligase catalytic domain"/>
    <property type="match status" value="1"/>
</dbReference>
<evidence type="ECO:0000256" key="19">
    <source>
        <dbReference type="SAM" id="MobiDB-lite"/>
    </source>
</evidence>
<evidence type="ECO:0000256" key="9">
    <source>
        <dbReference type="ARBA" id="ARBA00022771"/>
    </source>
</evidence>
<dbReference type="Proteomes" id="UP000007110">
    <property type="component" value="Unassembled WGS sequence"/>
</dbReference>
<dbReference type="GO" id="GO:0048511">
    <property type="term" value="P:rhythmic process"/>
    <property type="evidence" value="ECO:0007669"/>
    <property type="project" value="UniProtKB-KW"/>
</dbReference>
<dbReference type="Pfam" id="PF16558">
    <property type="entry name" value="AZUL"/>
    <property type="match status" value="1"/>
</dbReference>
<evidence type="ECO:0000256" key="7">
    <source>
        <dbReference type="ARBA" id="ARBA00022679"/>
    </source>
</evidence>
<keyword evidence="12" id="KW-0647">Proteasome</keyword>
<feature type="region of interest" description="Disordered" evidence="19">
    <location>
        <begin position="1"/>
        <end position="39"/>
    </location>
</feature>
<comment type="subcellular location">
    <subcellularLocation>
        <location evidence="3">Cytoplasm</location>
    </subcellularLocation>
    <subcellularLocation>
        <location evidence="2">Nucleus</location>
    </subcellularLocation>
</comment>
<reference evidence="22" key="1">
    <citation type="submission" date="2015-02" db="EMBL/GenBank/DDBJ databases">
        <title>Genome sequencing for Strongylocentrotus purpuratus.</title>
        <authorList>
            <person name="Murali S."/>
            <person name="Liu Y."/>
            <person name="Vee V."/>
            <person name="English A."/>
            <person name="Wang M."/>
            <person name="Skinner E."/>
            <person name="Han Y."/>
            <person name="Muzny D.M."/>
            <person name="Worley K.C."/>
            <person name="Gibbs R.A."/>
        </authorList>
    </citation>
    <scope>NUCLEOTIDE SEQUENCE</scope>
</reference>
<dbReference type="GO" id="GO:0006511">
    <property type="term" value="P:ubiquitin-dependent protein catabolic process"/>
    <property type="evidence" value="ECO:0007669"/>
    <property type="project" value="UniProtKB-ARBA"/>
</dbReference>
<dbReference type="Pfam" id="PF00632">
    <property type="entry name" value="HECT"/>
    <property type="match status" value="1"/>
</dbReference>
<evidence type="ECO:0000256" key="2">
    <source>
        <dbReference type="ARBA" id="ARBA00004123"/>
    </source>
</evidence>
<evidence type="ECO:0000256" key="5">
    <source>
        <dbReference type="ARBA" id="ARBA00022490"/>
    </source>
</evidence>
<reference evidence="21" key="2">
    <citation type="submission" date="2021-01" db="UniProtKB">
        <authorList>
            <consortium name="EnsemblMetazoa"/>
        </authorList>
    </citation>
    <scope>IDENTIFICATION</scope>
</reference>
<protein>
    <recommendedName>
        <fullName evidence="15">Ubiquitin-protein ligase E3A</fullName>
        <ecNumber evidence="4">2.3.2.26</ecNumber>
    </recommendedName>
    <alternativeName>
        <fullName evidence="17">HECT-type ubiquitin transferase E3A</fullName>
    </alternativeName>
    <alternativeName>
        <fullName evidence="16">Oncogenic protein-associated protein E6-AP</fullName>
    </alternativeName>
</protein>
<evidence type="ECO:0000256" key="16">
    <source>
        <dbReference type="ARBA" id="ARBA00077235"/>
    </source>
</evidence>
<dbReference type="CDD" id="cd00078">
    <property type="entry name" value="HECTc"/>
    <property type="match status" value="1"/>
</dbReference>
<evidence type="ECO:0000256" key="10">
    <source>
        <dbReference type="ARBA" id="ARBA00022786"/>
    </source>
</evidence>
<evidence type="ECO:0000256" key="6">
    <source>
        <dbReference type="ARBA" id="ARBA00022553"/>
    </source>
</evidence>
<feature type="domain" description="HECT" evidence="20">
    <location>
        <begin position="578"/>
        <end position="906"/>
    </location>
</feature>
<dbReference type="SUPFAM" id="SSF56204">
    <property type="entry name" value="Hect, E3 ligase catalytic domain"/>
    <property type="match status" value="1"/>
</dbReference>
<feature type="active site" description="Glycyl thioester intermediate" evidence="18">
    <location>
        <position position="874"/>
    </location>
</feature>
<evidence type="ECO:0000256" key="11">
    <source>
        <dbReference type="ARBA" id="ARBA00022833"/>
    </source>
</evidence>
<dbReference type="SMART" id="SM00119">
    <property type="entry name" value="HECTc"/>
    <property type="match status" value="1"/>
</dbReference>
<evidence type="ECO:0000256" key="4">
    <source>
        <dbReference type="ARBA" id="ARBA00012485"/>
    </source>
</evidence>